<dbReference type="Proteomes" id="UP001610446">
    <property type="component" value="Unassembled WGS sequence"/>
</dbReference>
<evidence type="ECO:0000313" key="2">
    <source>
        <dbReference type="Proteomes" id="UP001610446"/>
    </source>
</evidence>
<dbReference type="EMBL" id="JBFXLU010000262">
    <property type="protein sequence ID" value="KAL2832320.1"/>
    <property type="molecule type" value="Genomic_DNA"/>
</dbReference>
<organism evidence="1 2">
    <name type="scientific">Aspergillus pseudoustus</name>
    <dbReference type="NCBI Taxonomy" id="1810923"/>
    <lineage>
        <taxon>Eukaryota</taxon>
        <taxon>Fungi</taxon>
        <taxon>Dikarya</taxon>
        <taxon>Ascomycota</taxon>
        <taxon>Pezizomycotina</taxon>
        <taxon>Eurotiomycetes</taxon>
        <taxon>Eurotiomycetidae</taxon>
        <taxon>Eurotiales</taxon>
        <taxon>Aspergillaceae</taxon>
        <taxon>Aspergillus</taxon>
        <taxon>Aspergillus subgen. Nidulantes</taxon>
    </lineage>
</organism>
<accession>A0ABR4IX43</accession>
<comment type="caution">
    <text evidence="1">The sequence shown here is derived from an EMBL/GenBank/DDBJ whole genome shotgun (WGS) entry which is preliminary data.</text>
</comment>
<keyword evidence="2" id="KW-1185">Reference proteome</keyword>
<sequence length="209" mass="24545">MLQTLTQHTIDLVMRSQLLFRKMPITHYYELYLALGYQQTVQTRTGRVEVTRPWYLLLRHSRTMLWACYGTIGGPHWGGPGRHFPYTKFETHQIRPGSEYLGEERIYLGRVEEGKGHEQFDSCFLHQARWQSQYFVVGLLYDLARFGLVDWRIPNEWAAKARYTQAELQVLDEEEIGLIAREIEAVAREQPPSLYSSVVSYLSSWITVR</sequence>
<evidence type="ECO:0000313" key="1">
    <source>
        <dbReference type="EMBL" id="KAL2832320.1"/>
    </source>
</evidence>
<protein>
    <submittedName>
        <fullName evidence="1">Uncharacterized protein</fullName>
    </submittedName>
</protein>
<name>A0ABR4IX43_9EURO</name>
<gene>
    <name evidence="1" type="ORF">BJY01DRAFT_253885</name>
</gene>
<reference evidence="1 2" key="1">
    <citation type="submission" date="2024-07" db="EMBL/GenBank/DDBJ databases">
        <title>Section-level genome sequencing and comparative genomics of Aspergillus sections Usti and Cavernicolus.</title>
        <authorList>
            <consortium name="Lawrence Berkeley National Laboratory"/>
            <person name="Nybo J.L."/>
            <person name="Vesth T.C."/>
            <person name="Theobald S."/>
            <person name="Frisvad J.C."/>
            <person name="Larsen T.O."/>
            <person name="Kjaerboelling I."/>
            <person name="Rothschild-Mancinelli K."/>
            <person name="Lyhne E.K."/>
            <person name="Kogle M.E."/>
            <person name="Barry K."/>
            <person name="Clum A."/>
            <person name="Na H."/>
            <person name="Ledsgaard L."/>
            <person name="Lin J."/>
            <person name="Lipzen A."/>
            <person name="Kuo A."/>
            <person name="Riley R."/>
            <person name="Mondo S."/>
            <person name="Labutti K."/>
            <person name="Haridas S."/>
            <person name="Pangalinan J."/>
            <person name="Salamov A.A."/>
            <person name="Simmons B.A."/>
            <person name="Magnuson J.K."/>
            <person name="Chen J."/>
            <person name="Drula E."/>
            <person name="Henrissat B."/>
            <person name="Wiebenga A."/>
            <person name="Lubbers R.J."/>
            <person name="Gomes A.C."/>
            <person name="Makela M.R."/>
            <person name="Stajich J."/>
            <person name="Grigoriev I.V."/>
            <person name="Mortensen U.H."/>
            <person name="De Vries R.P."/>
            <person name="Baker S.E."/>
            <person name="Andersen M.R."/>
        </authorList>
    </citation>
    <scope>NUCLEOTIDE SEQUENCE [LARGE SCALE GENOMIC DNA]</scope>
    <source>
        <strain evidence="1 2">CBS 123904</strain>
    </source>
</reference>
<proteinExistence type="predicted"/>